<dbReference type="EMBL" id="SPHZ02000005">
    <property type="protein sequence ID" value="KAF0917497.1"/>
    <property type="molecule type" value="Genomic_DNA"/>
</dbReference>
<reference evidence="3 4" key="1">
    <citation type="submission" date="2019-11" db="EMBL/GenBank/DDBJ databases">
        <title>Whole genome sequence of Oryza granulata.</title>
        <authorList>
            <person name="Li W."/>
        </authorList>
    </citation>
    <scope>NUCLEOTIDE SEQUENCE [LARGE SCALE GENOMIC DNA]</scope>
    <source>
        <strain evidence="4">cv. Menghai</strain>
        <tissue evidence="3">Leaf</tissue>
    </source>
</reference>
<dbReference type="PANTHER" id="PTHR24074">
    <property type="entry name" value="CO-CHAPERONE PROTEIN DJLA"/>
    <property type="match status" value="1"/>
</dbReference>
<dbReference type="GO" id="GO:0005783">
    <property type="term" value="C:endoplasmic reticulum"/>
    <property type="evidence" value="ECO:0007669"/>
    <property type="project" value="UniProtKB-ARBA"/>
</dbReference>
<keyword evidence="4" id="KW-1185">Reference proteome</keyword>
<feature type="compositionally biased region" description="Low complexity" evidence="1">
    <location>
        <begin position="77"/>
        <end position="86"/>
    </location>
</feature>
<dbReference type="AlphaFoldDB" id="A0A6G1DYE9"/>
<evidence type="ECO:0000313" key="3">
    <source>
        <dbReference type="EMBL" id="KAF0917497.1"/>
    </source>
</evidence>
<dbReference type="PROSITE" id="PS50076">
    <property type="entry name" value="DNAJ_2"/>
    <property type="match status" value="1"/>
</dbReference>
<feature type="region of interest" description="Disordered" evidence="1">
    <location>
        <begin position="77"/>
        <end position="96"/>
    </location>
</feature>
<dbReference type="SUPFAM" id="SSF46565">
    <property type="entry name" value="Chaperone J-domain"/>
    <property type="match status" value="1"/>
</dbReference>
<sequence>MASDEDHYRTLGIGRGASKAEVKAAFCRLAQQHHRDRHANSDAAARDGAARRFRRVHDAYSVLYNDTARADYDLRLRSSSSSSASSGGYGHGGSATRGYGYRHGDGGFSAASSGSGGDSWRRPPPPRATRSPFNWWTDAFIW</sequence>
<evidence type="ECO:0000259" key="2">
    <source>
        <dbReference type="PROSITE" id="PS50076"/>
    </source>
</evidence>
<evidence type="ECO:0000256" key="1">
    <source>
        <dbReference type="SAM" id="MobiDB-lite"/>
    </source>
</evidence>
<dbReference type="SMART" id="SM00271">
    <property type="entry name" value="DnaJ"/>
    <property type="match status" value="1"/>
</dbReference>
<dbReference type="InterPro" id="IPR036869">
    <property type="entry name" value="J_dom_sf"/>
</dbReference>
<gene>
    <name evidence="3" type="ORF">E2562_020609</name>
</gene>
<organism evidence="3 4">
    <name type="scientific">Oryza meyeriana var. granulata</name>
    <dbReference type="NCBI Taxonomy" id="110450"/>
    <lineage>
        <taxon>Eukaryota</taxon>
        <taxon>Viridiplantae</taxon>
        <taxon>Streptophyta</taxon>
        <taxon>Embryophyta</taxon>
        <taxon>Tracheophyta</taxon>
        <taxon>Spermatophyta</taxon>
        <taxon>Magnoliopsida</taxon>
        <taxon>Liliopsida</taxon>
        <taxon>Poales</taxon>
        <taxon>Poaceae</taxon>
        <taxon>BOP clade</taxon>
        <taxon>Oryzoideae</taxon>
        <taxon>Oryzeae</taxon>
        <taxon>Oryzinae</taxon>
        <taxon>Oryza</taxon>
        <taxon>Oryza meyeriana</taxon>
    </lineage>
</organism>
<feature type="domain" description="J" evidence="2">
    <location>
        <begin position="6"/>
        <end position="76"/>
    </location>
</feature>
<dbReference type="Proteomes" id="UP000479710">
    <property type="component" value="Unassembled WGS sequence"/>
</dbReference>
<dbReference type="PRINTS" id="PR00625">
    <property type="entry name" value="JDOMAIN"/>
</dbReference>
<feature type="region of interest" description="Disordered" evidence="1">
    <location>
        <begin position="106"/>
        <end position="128"/>
    </location>
</feature>
<dbReference type="InterPro" id="IPR001623">
    <property type="entry name" value="DnaJ_domain"/>
</dbReference>
<evidence type="ECO:0000313" key="4">
    <source>
        <dbReference type="Proteomes" id="UP000479710"/>
    </source>
</evidence>
<dbReference type="Gene3D" id="1.10.287.110">
    <property type="entry name" value="DnaJ domain"/>
    <property type="match status" value="1"/>
</dbReference>
<comment type="caution">
    <text evidence="3">The sequence shown here is derived from an EMBL/GenBank/DDBJ whole genome shotgun (WGS) entry which is preliminary data.</text>
</comment>
<proteinExistence type="predicted"/>
<name>A0A6G1DYE9_9ORYZ</name>
<dbReference type="Pfam" id="PF00226">
    <property type="entry name" value="DnaJ"/>
    <property type="match status" value="1"/>
</dbReference>
<dbReference type="InterPro" id="IPR050817">
    <property type="entry name" value="DjlA_DnaK_co-chaperone"/>
</dbReference>
<accession>A0A6G1DYE9</accession>
<dbReference type="OrthoDB" id="660685at2759"/>
<protein>
    <recommendedName>
        <fullName evidence="2">J domain-containing protein</fullName>
    </recommendedName>
</protein>
<dbReference type="InterPro" id="IPR018253">
    <property type="entry name" value="DnaJ_domain_CS"/>
</dbReference>
<dbReference type="CDD" id="cd06257">
    <property type="entry name" value="DnaJ"/>
    <property type="match status" value="1"/>
</dbReference>
<dbReference type="PROSITE" id="PS00636">
    <property type="entry name" value="DNAJ_1"/>
    <property type="match status" value="1"/>
</dbReference>